<evidence type="ECO:0000313" key="1">
    <source>
        <dbReference type="EMBL" id="CAD7287769.1"/>
    </source>
</evidence>
<gene>
    <name evidence="1" type="ORF">LMG7974_00650</name>
</gene>
<evidence type="ECO:0000313" key="2">
    <source>
        <dbReference type="Proteomes" id="UP000789803"/>
    </source>
</evidence>
<dbReference type="EMBL" id="CAJHOF010000004">
    <property type="protein sequence ID" value="CAD7287769.1"/>
    <property type="molecule type" value="Genomic_DNA"/>
</dbReference>
<name>A0ABM8Q4N0_9BACT</name>
<evidence type="ECO:0008006" key="3">
    <source>
        <dbReference type="Google" id="ProtNLM"/>
    </source>
</evidence>
<sequence>MHNQIYNIEKSAISMYDRLGNMHEIFVNIKHIREQGLALIEEYAKQKEYDLIVKHSEVLEPKNLKDAFVYALAYENTLCQKYEILSNKIEDDVLRDICFRLWATSNNEYIVALNECVKQTFSDQGQNNTQNFDYTNVLSGYQNDFNNMSESLQNIMSGKLDKAELSRLLSSPNFSFFSGLALGALGASMLAKLDKSDENDE</sequence>
<protein>
    <recommendedName>
        <fullName evidence="3">Aminotransferase</fullName>
    </recommendedName>
</protein>
<dbReference type="InterPro" id="IPR009078">
    <property type="entry name" value="Ferritin-like_SF"/>
</dbReference>
<organism evidence="1 2">
    <name type="scientific">Campylobacter majalis</name>
    <dbReference type="NCBI Taxonomy" id="2790656"/>
    <lineage>
        <taxon>Bacteria</taxon>
        <taxon>Pseudomonadati</taxon>
        <taxon>Campylobacterota</taxon>
        <taxon>Epsilonproteobacteria</taxon>
        <taxon>Campylobacterales</taxon>
        <taxon>Campylobacteraceae</taxon>
        <taxon>Campylobacter</taxon>
    </lineage>
</organism>
<dbReference type="Proteomes" id="UP000789803">
    <property type="component" value="Unassembled WGS sequence"/>
</dbReference>
<comment type="caution">
    <text evidence="1">The sequence shown here is derived from an EMBL/GenBank/DDBJ whole genome shotgun (WGS) entry which is preliminary data.</text>
</comment>
<reference evidence="1 2" key="1">
    <citation type="submission" date="2020-11" db="EMBL/GenBank/DDBJ databases">
        <authorList>
            <person name="Peeters C."/>
        </authorList>
    </citation>
    <scope>NUCLEOTIDE SEQUENCE [LARGE SCALE GENOMIC DNA]</scope>
    <source>
        <strain evidence="1 2">LMG 7974</strain>
    </source>
</reference>
<dbReference type="SUPFAM" id="SSF47240">
    <property type="entry name" value="Ferritin-like"/>
    <property type="match status" value="1"/>
</dbReference>
<proteinExistence type="predicted"/>
<dbReference type="RefSeq" id="WP_229932466.1">
    <property type="nucleotide sequence ID" value="NZ_CAJHOF010000004.1"/>
</dbReference>
<accession>A0ABM8Q4N0</accession>
<keyword evidence="2" id="KW-1185">Reference proteome</keyword>